<evidence type="ECO:0000313" key="2">
    <source>
        <dbReference type="EMBL" id="PPQ31570.1"/>
    </source>
</evidence>
<sequence length="158" mass="16893">MENLYHQIAGSNFMIAFAGADGILLDTITDQSFGDTAAASSIRPGTIWTEASCGTNALGTVAHTGTPLMVHGAEHFFAQHGALTCIAAPVFDAQGVLAGVLDASSDCRSRQQHTRALVSMAATQIESGLFRECHRSEVLIVLHSRPEYLHPQRWSSGR</sequence>
<comment type="caution">
    <text evidence="2">The sequence shown here is derived from an EMBL/GenBank/DDBJ whole genome shotgun (WGS) entry which is preliminary data.</text>
</comment>
<dbReference type="InterPro" id="IPR003018">
    <property type="entry name" value="GAF"/>
</dbReference>
<dbReference type="SUPFAM" id="SSF55781">
    <property type="entry name" value="GAF domain-like"/>
    <property type="match status" value="1"/>
</dbReference>
<evidence type="ECO:0000259" key="1">
    <source>
        <dbReference type="Pfam" id="PF01590"/>
    </source>
</evidence>
<name>A0A2S6NAC4_RHOGL</name>
<reference evidence="2 3" key="1">
    <citation type="journal article" date="2018" name="Arch. Microbiol.">
        <title>New insights into the metabolic potential of the phototrophic purple bacterium Rhodopila globiformis DSM 161(T) from its draft genome sequence and evidence for a vanadium-dependent nitrogenase.</title>
        <authorList>
            <person name="Imhoff J.F."/>
            <person name="Rahn T."/>
            <person name="Kunzel S."/>
            <person name="Neulinger S.C."/>
        </authorList>
    </citation>
    <scope>NUCLEOTIDE SEQUENCE [LARGE SCALE GENOMIC DNA]</scope>
    <source>
        <strain evidence="2 3">DSM 161</strain>
    </source>
</reference>
<keyword evidence="3" id="KW-1185">Reference proteome</keyword>
<proteinExistence type="predicted"/>
<evidence type="ECO:0000313" key="3">
    <source>
        <dbReference type="Proteomes" id="UP000239724"/>
    </source>
</evidence>
<dbReference type="Gene3D" id="3.30.450.40">
    <property type="match status" value="1"/>
</dbReference>
<dbReference type="EMBL" id="NHRY01000188">
    <property type="protein sequence ID" value="PPQ31570.1"/>
    <property type="molecule type" value="Genomic_DNA"/>
</dbReference>
<dbReference type="OrthoDB" id="9770562at2"/>
<dbReference type="Proteomes" id="UP000239724">
    <property type="component" value="Unassembled WGS sequence"/>
</dbReference>
<dbReference type="Pfam" id="PF01590">
    <property type="entry name" value="GAF"/>
    <property type="match status" value="1"/>
</dbReference>
<protein>
    <recommendedName>
        <fullName evidence="1">GAF domain-containing protein</fullName>
    </recommendedName>
</protein>
<feature type="domain" description="GAF" evidence="1">
    <location>
        <begin position="19"/>
        <end position="127"/>
    </location>
</feature>
<organism evidence="2 3">
    <name type="scientific">Rhodopila globiformis</name>
    <name type="common">Rhodopseudomonas globiformis</name>
    <dbReference type="NCBI Taxonomy" id="1071"/>
    <lineage>
        <taxon>Bacteria</taxon>
        <taxon>Pseudomonadati</taxon>
        <taxon>Pseudomonadota</taxon>
        <taxon>Alphaproteobacteria</taxon>
        <taxon>Acetobacterales</taxon>
        <taxon>Acetobacteraceae</taxon>
        <taxon>Rhodopila</taxon>
    </lineage>
</organism>
<accession>A0A2S6NAC4</accession>
<gene>
    <name evidence="2" type="ORF">CCS01_17225</name>
</gene>
<dbReference type="InterPro" id="IPR029016">
    <property type="entry name" value="GAF-like_dom_sf"/>
</dbReference>
<dbReference type="AlphaFoldDB" id="A0A2S6NAC4"/>